<dbReference type="Gene3D" id="3.40.30.10">
    <property type="entry name" value="Glutaredoxin"/>
    <property type="match status" value="1"/>
</dbReference>
<dbReference type="STRING" id="747676.F4RYP8"/>
<dbReference type="InterPro" id="IPR016464">
    <property type="entry name" value="NADH_Ub_cplx-1_asu_su-2"/>
</dbReference>
<evidence type="ECO:0000256" key="2">
    <source>
        <dbReference type="ARBA" id="ARBA00004443"/>
    </source>
</evidence>
<dbReference type="PANTHER" id="PTHR12878">
    <property type="entry name" value="NADH-UBIQUINONE OXIDOREDUCTASE B8 SUBUNIT"/>
    <property type="match status" value="1"/>
</dbReference>
<evidence type="ECO:0000313" key="11">
    <source>
        <dbReference type="EMBL" id="EGG02508.1"/>
    </source>
</evidence>
<evidence type="ECO:0000256" key="6">
    <source>
        <dbReference type="ARBA" id="ARBA00022792"/>
    </source>
</evidence>
<evidence type="ECO:0000256" key="4">
    <source>
        <dbReference type="ARBA" id="ARBA00022448"/>
    </source>
</evidence>
<comment type="similarity">
    <text evidence="3">Belongs to the complex I NDUFA2 subunit family.</text>
</comment>
<evidence type="ECO:0000313" key="12">
    <source>
        <dbReference type="Proteomes" id="UP000001072"/>
    </source>
</evidence>
<comment type="function">
    <text evidence="1">Accessory subunit of the mitochondrial membrane respiratory chain NADH dehydrogenase (Complex I), that is believed not to be involved in catalysis. Complex I functions in the transfer of electrons from NADH to the respiratory chain. The immediate electron acceptor for the enzyme is believed to be ubiquinone.</text>
</comment>
<dbReference type="Pfam" id="PF05047">
    <property type="entry name" value="L51_S25_CI-B8"/>
    <property type="match status" value="1"/>
</dbReference>
<name>F4RYP8_MELLP</name>
<evidence type="ECO:0000259" key="10">
    <source>
        <dbReference type="SMART" id="SM00916"/>
    </source>
</evidence>
<dbReference type="HOGENOM" id="CLU_110897_1_0_1"/>
<dbReference type="OrthoDB" id="10250268at2759"/>
<feature type="domain" description="Ribosomal protein/NADH dehydrogenase" evidence="10">
    <location>
        <begin position="19"/>
        <end position="94"/>
    </location>
</feature>
<protein>
    <recommendedName>
        <fullName evidence="10">Ribosomal protein/NADH dehydrogenase domain-containing protein</fullName>
    </recommendedName>
</protein>
<dbReference type="Proteomes" id="UP000001072">
    <property type="component" value="Unassembled WGS sequence"/>
</dbReference>
<evidence type="ECO:0000256" key="8">
    <source>
        <dbReference type="ARBA" id="ARBA00023128"/>
    </source>
</evidence>
<keyword evidence="7" id="KW-0249">Electron transport</keyword>
<dbReference type="RefSeq" id="XP_007414197.1">
    <property type="nucleotide sequence ID" value="XM_007414135.1"/>
</dbReference>
<keyword evidence="8" id="KW-0496">Mitochondrion</keyword>
<sequence>MASILRSQLPKSVKEIRFQFDSSFKPMNDFIKQTYPKIKSSNPNLPILIRPLNSISEPRCFVRLENGVEKRLGLNLFKSHEEIESNLSNLIQSS</sequence>
<dbReference type="GeneID" id="18935874"/>
<dbReference type="VEuPathDB" id="FungiDB:MELLADRAFT_91340"/>
<gene>
    <name evidence="11" type="ORF">MELLADRAFT_91340</name>
</gene>
<dbReference type="InterPro" id="IPR036249">
    <property type="entry name" value="Thioredoxin-like_sf"/>
</dbReference>
<keyword evidence="9" id="KW-0472">Membrane</keyword>
<dbReference type="PANTHER" id="PTHR12878:SF0">
    <property type="entry name" value="NADH DEHYDROGENASE [UBIQUINONE] 1 ALPHA SUBCOMPLEX SUBUNIT 2"/>
    <property type="match status" value="1"/>
</dbReference>
<evidence type="ECO:0000256" key="9">
    <source>
        <dbReference type="ARBA" id="ARBA00023136"/>
    </source>
</evidence>
<evidence type="ECO:0000256" key="7">
    <source>
        <dbReference type="ARBA" id="ARBA00022982"/>
    </source>
</evidence>
<dbReference type="InterPro" id="IPR007741">
    <property type="entry name" value="Ribosomal_mL43/mS25/NADH_DH"/>
</dbReference>
<evidence type="ECO:0000256" key="1">
    <source>
        <dbReference type="ARBA" id="ARBA00003195"/>
    </source>
</evidence>
<keyword evidence="12" id="KW-1185">Reference proteome</keyword>
<reference evidence="12" key="1">
    <citation type="journal article" date="2011" name="Proc. Natl. Acad. Sci. U.S.A.">
        <title>Obligate biotrophy features unraveled by the genomic analysis of rust fungi.</title>
        <authorList>
            <person name="Duplessis S."/>
            <person name="Cuomo C.A."/>
            <person name="Lin Y.-C."/>
            <person name="Aerts A."/>
            <person name="Tisserant E."/>
            <person name="Veneault-Fourrey C."/>
            <person name="Joly D.L."/>
            <person name="Hacquard S."/>
            <person name="Amselem J."/>
            <person name="Cantarel B.L."/>
            <person name="Chiu R."/>
            <person name="Coutinho P.M."/>
            <person name="Feau N."/>
            <person name="Field M."/>
            <person name="Frey P."/>
            <person name="Gelhaye E."/>
            <person name="Goldberg J."/>
            <person name="Grabherr M.G."/>
            <person name="Kodira C.D."/>
            <person name="Kohler A."/>
            <person name="Kuees U."/>
            <person name="Lindquist E.A."/>
            <person name="Lucas S.M."/>
            <person name="Mago R."/>
            <person name="Mauceli E."/>
            <person name="Morin E."/>
            <person name="Murat C."/>
            <person name="Pangilinan J.L."/>
            <person name="Park R."/>
            <person name="Pearson M."/>
            <person name="Quesneville H."/>
            <person name="Rouhier N."/>
            <person name="Sakthikumar S."/>
            <person name="Salamov A.A."/>
            <person name="Schmutz J."/>
            <person name="Selles B."/>
            <person name="Shapiro H."/>
            <person name="Tanguay P."/>
            <person name="Tuskan G.A."/>
            <person name="Henrissat B."/>
            <person name="Van de Peer Y."/>
            <person name="Rouze P."/>
            <person name="Ellis J.G."/>
            <person name="Dodds P.N."/>
            <person name="Schein J.E."/>
            <person name="Zhong S."/>
            <person name="Hamelin R.C."/>
            <person name="Grigoriev I.V."/>
            <person name="Szabo L.J."/>
            <person name="Martin F."/>
        </authorList>
    </citation>
    <scope>NUCLEOTIDE SEQUENCE [LARGE SCALE GENOMIC DNA]</scope>
    <source>
        <strain evidence="12">98AG31 / pathotype 3-4-7</strain>
    </source>
</reference>
<organism evidence="12">
    <name type="scientific">Melampsora larici-populina (strain 98AG31 / pathotype 3-4-7)</name>
    <name type="common">Poplar leaf rust fungus</name>
    <dbReference type="NCBI Taxonomy" id="747676"/>
    <lineage>
        <taxon>Eukaryota</taxon>
        <taxon>Fungi</taxon>
        <taxon>Dikarya</taxon>
        <taxon>Basidiomycota</taxon>
        <taxon>Pucciniomycotina</taxon>
        <taxon>Pucciniomycetes</taxon>
        <taxon>Pucciniales</taxon>
        <taxon>Melampsoraceae</taxon>
        <taxon>Melampsora</taxon>
    </lineage>
</organism>
<accession>F4RYP8</accession>
<proteinExistence type="inferred from homology"/>
<dbReference type="KEGG" id="mlr:MELLADRAFT_91340"/>
<keyword evidence="6" id="KW-0999">Mitochondrion inner membrane</keyword>
<evidence type="ECO:0000256" key="3">
    <source>
        <dbReference type="ARBA" id="ARBA00008939"/>
    </source>
</evidence>
<comment type="subcellular location">
    <subcellularLocation>
        <location evidence="2">Mitochondrion inner membrane</location>
        <topology evidence="2">Peripheral membrane protein</topology>
        <orientation evidence="2">Matrix side</orientation>
    </subcellularLocation>
</comment>
<keyword evidence="4" id="KW-0813">Transport</keyword>
<keyword evidence="5" id="KW-0679">Respiratory chain</keyword>
<dbReference type="SUPFAM" id="SSF52833">
    <property type="entry name" value="Thioredoxin-like"/>
    <property type="match status" value="1"/>
</dbReference>
<evidence type="ECO:0000256" key="5">
    <source>
        <dbReference type="ARBA" id="ARBA00022660"/>
    </source>
</evidence>
<dbReference type="GO" id="GO:0005743">
    <property type="term" value="C:mitochondrial inner membrane"/>
    <property type="evidence" value="ECO:0007669"/>
    <property type="project" value="UniProtKB-SubCell"/>
</dbReference>
<dbReference type="EMBL" id="GL883130">
    <property type="protein sequence ID" value="EGG02508.1"/>
    <property type="molecule type" value="Genomic_DNA"/>
</dbReference>
<dbReference type="InParanoid" id="F4RYP8"/>
<dbReference type="SMART" id="SM00916">
    <property type="entry name" value="L51_S25_CI-B8"/>
    <property type="match status" value="1"/>
</dbReference>
<dbReference type="AlphaFoldDB" id="F4RYP8"/>